<accession>A0AAW0F391</accession>
<organism evidence="2 3">
    <name type="scientific">Novymonas esmeraldas</name>
    <dbReference type="NCBI Taxonomy" id="1808958"/>
    <lineage>
        <taxon>Eukaryota</taxon>
        <taxon>Discoba</taxon>
        <taxon>Euglenozoa</taxon>
        <taxon>Kinetoplastea</taxon>
        <taxon>Metakinetoplastina</taxon>
        <taxon>Trypanosomatida</taxon>
        <taxon>Trypanosomatidae</taxon>
        <taxon>Novymonas</taxon>
    </lineage>
</organism>
<dbReference type="Gene3D" id="3.40.525.10">
    <property type="entry name" value="CRAL-TRIO lipid binding domain"/>
    <property type="match status" value="1"/>
</dbReference>
<dbReference type="PROSITE" id="PS50191">
    <property type="entry name" value="CRAL_TRIO"/>
    <property type="match status" value="1"/>
</dbReference>
<dbReference type="Pfam" id="PF03765">
    <property type="entry name" value="CRAL_TRIO_N"/>
    <property type="match status" value="1"/>
</dbReference>
<dbReference type="InterPro" id="IPR052578">
    <property type="entry name" value="PI_Transfer_CRAL-TRIO"/>
</dbReference>
<dbReference type="SUPFAM" id="SSF46938">
    <property type="entry name" value="CRAL/TRIO N-terminal domain"/>
    <property type="match status" value="1"/>
</dbReference>
<reference evidence="2 3" key="1">
    <citation type="journal article" date="2021" name="MBio">
        <title>A New Model Trypanosomatid, Novymonas esmeraldas: Genomic Perception of Its 'Candidatus Pandoraea novymonadis' Endosymbiont.</title>
        <authorList>
            <person name="Zakharova A."/>
            <person name="Saura A."/>
            <person name="Butenko A."/>
            <person name="Podesvova L."/>
            <person name="Warmusova S."/>
            <person name="Kostygov A.Y."/>
            <person name="Nenarokova A."/>
            <person name="Lukes J."/>
            <person name="Opperdoes F.R."/>
            <person name="Yurchenko V."/>
        </authorList>
    </citation>
    <scope>NUCLEOTIDE SEQUENCE [LARGE SCALE GENOMIC DNA]</scope>
    <source>
        <strain evidence="2 3">E262AT.01</strain>
    </source>
</reference>
<sequence length="261" mass="29542">MFTPPATEKEARGVAQLRERLPPSLLDTADVDFLDDNAYLRFLRARKGDVDKAADMLRFTIEWRKLEKPYALTAEDARATMAHAAVARGGRCKAGCPVLAIALLEPDGLSMEARKRTLYYMMEETRRKGYDRVTWVVDWGHMSKEKRDRAREKGENERKDRKEVMQSMLDHYPERLEKFLLFRPPFLMRLMLTFVRFSLDSTTSNKVHNAGGSVAGLEKFVDLSQLPVLCEGTMTGTVVEQLSELPDLRAANAAQPGTAAT</sequence>
<name>A0AAW0F391_9TRYP</name>
<dbReference type="Proteomes" id="UP001430356">
    <property type="component" value="Unassembled WGS sequence"/>
</dbReference>
<dbReference type="GO" id="GO:0008526">
    <property type="term" value="F:phosphatidylinositol transfer activity"/>
    <property type="evidence" value="ECO:0007669"/>
    <property type="project" value="TreeGrafter"/>
</dbReference>
<dbReference type="SMART" id="SM00516">
    <property type="entry name" value="SEC14"/>
    <property type="match status" value="1"/>
</dbReference>
<dbReference type="InterPro" id="IPR036865">
    <property type="entry name" value="CRAL-TRIO_dom_sf"/>
</dbReference>
<dbReference type="InterPro" id="IPR001251">
    <property type="entry name" value="CRAL-TRIO_dom"/>
</dbReference>
<dbReference type="PANTHER" id="PTHR45824">
    <property type="entry name" value="GH16843P"/>
    <property type="match status" value="1"/>
</dbReference>
<dbReference type="PANTHER" id="PTHR45824:SF29">
    <property type="entry name" value="GH16843P"/>
    <property type="match status" value="1"/>
</dbReference>
<keyword evidence="3" id="KW-1185">Reference proteome</keyword>
<gene>
    <name evidence="2" type="ORF">NESM_000164700</name>
</gene>
<evidence type="ECO:0000259" key="1">
    <source>
        <dbReference type="PROSITE" id="PS50191"/>
    </source>
</evidence>
<dbReference type="InterPro" id="IPR011074">
    <property type="entry name" value="CRAL/TRIO_N_dom"/>
</dbReference>
<dbReference type="SMART" id="SM01100">
    <property type="entry name" value="CRAL_TRIO_N"/>
    <property type="match status" value="1"/>
</dbReference>
<comment type="caution">
    <text evidence="2">The sequence shown here is derived from an EMBL/GenBank/DDBJ whole genome shotgun (WGS) entry which is preliminary data.</text>
</comment>
<dbReference type="Pfam" id="PF00650">
    <property type="entry name" value="CRAL_TRIO"/>
    <property type="match status" value="1"/>
</dbReference>
<proteinExistence type="predicted"/>
<feature type="domain" description="CRAL-TRIO" evidence="1">
    <location>
        <begin position="74"/>
        <end position="238"/>
    </location>
</feature>
<dbReference type="AlphaFoldDB" id="A0AAW0F391"/>
<evidence type="ECO:0000313" key="2">
    <source>
        <dbReference type="EMBL" id="KAK7201047.1"/>
    </source>
</evidence>
<dbReference type="CDD" id="cd00170">
    <property type="entry name" value="SEC14"/>
    <property type="match status" value="1"/>
</dbReference>
<evidence type="ECO:0000313" key="3">
    <source>
        <dbReference type="Proteomes" id="UP001430356"/>
    </source>
</evidence>
<dbReference type="SUPFAM" id="SSF52087">
    <property type="entry name" value="CRAL/TRIO domain"/>
    <property type="match status" value="1"/>
</dbReference>
<protein>
    <submittedName>
        <fullName evidence="2">TRIO domain containing protein</fullName>
    </submittedName>
</protein>
<dbReference type="InterPro" id="IPR036273">
    <property type="entry name" value="CRAL/TRIO_N_dom_sf"/>
</dbReference>
<dbReference type="EMBL" id="JAECZO010000011">
    <property type="protein sequence ID" value="KAK7201047.1"/>
    <property type="molecule type" value="Genomic_DNA"/>
</dbReference>